<organism evidence="1 2">
    <name type="scientific">Chitinophaga defluvii</name>
    <dbReference type="NCBI Taxonomy" id="3163343"/>
    <lineage>
        <taxon>Bacteria</taxon>
        <taxon>Pseudomonadati</taxon>
        <taxon>Bacteroidota</taxon>
        <taxon>Chitinophagia</taxon>
        <taxon>Chitinophagales</taxon>
        <taxon>Chitinophagaceae</taxon>
        <taxon>Chitinophaga</taxon>
    </lineage>
</organism>
<dbReference type="RefSeq" id="WP_354663643.1">
    <property type="nucleotide sequence ID" value="NZ_JBEXAC010000003.1"/>
</dbReference>
<keyword evidence="2" id="KW-1185">Reference proteome</keyword>
<reference evidence="1 2" key="1">
    <citation type="submission" date="2024-06" db="EMBL/GenBank/DDBJ databases">
        <title>Chitinophaga defluvii sp. nov., isolated from municipal sewage.</title>
        <authorList>
            <person name="Zhang L."/>
        </authorList>
    </citation>
    <scope>NUCLEOTIDE SEQUENCE [LARGE SCALE GENOMIC DNA]</scope>
    <source>
        <strain evidence="1 2">H8</strain>
    </source>
</reference>
<protein>
    <submittedName>
        <fullName evidence="1">Uncharacterized protein</fullName>
    </submittedName>
</protein>
<proteinExistence type="predicted"/>
<name>A0ABV2TDG4_9BACT</name>
<dbReference type="Proteomes" id="UP001549749">
    <property type="component" value="Unassembled WGS sequence"/>
</dbReference>
<comment type="caution">
    <text evidence="1">The sequence shown here is derived from an EMBL/GenBank/DDBJ whole genome shotgun (WGS) entry which is preliminary data.</text>
</comment>
<evidence type="ECO:0000313" key="1">
    <source>
        <dbReference type="EMBL" id="MET7001071.1"/>
    </source>
</evidence>
<sequence length="289" mass="34242">MDSKTINLLLNEKQLITKAQFDKSPYIPFSDEFCYYLNIHKGNKVFYASKPYCDEICKALEFYIKSAIESYRYSHEIEIENKLLLEPAILDRQLNLLYDELNDLKSNLLQREESGYTHKLKSHSRENMFYFIVKHFEKWATYWIKCKHIDFDGFDLIDSSHFHDELTNLGVIEKIKVVNENIERLSNLELDNNRTHEEDSHYTYKLTWCGTPAHLALVVDLLIEKGYLQQPTPFGERTAEQLLNMFNFTGHNPTKESLGKLLHKDRFPISDPTVIDRFQRIPHRSELKR</sequence>
<evidence type="ECO:0000313" key="2">
    <source>
        <dbReference type="Proteomes" id="UP001549749"/>
    </source>
</evidence>
<dbReference type="EMBL" id="JBEXAC010000003">
    <property type="protein sequence ID" value="MET7001071.1"/>
    <property type="molecule type" value="Genomic_DNA"/>
</dbReference>
<gene>
    <name evidence="1" type="ORF">ABR189_27055</name>
</gene>
<accession>A0ABV2TDG4</accession>